<keyword evidence="3" id="KW-1185">Reference proteome</keyword>
<feature type="transmembrane region" description="Helical" evidence="1">
    <location>
        <begin position="20"/>
        <end position="41"/>
    </location>
</feature>
<organism evidence="2 3">
    <name type="scientific">Coleofasciculus chthonoplastes PCC 7420</name>
    <dbReference type="NCBI Taxonomy" id="118168"/>
    <lineage>
        <taxon>Bacteria</taxon>
        <taxon>Bacillati</taxon>
        <taxon>Cyanobacteriota</taxon>
        <taxon>Cyanophyceae</taxon>
        <taxon>Coleofasciculales</taxon>
        <taxon>Coleofasciculaceae</taxon>
        <taxon>Coleofasciculus</taxon>
    </lineage>
</organism>
<name>B4VJV9_9CYAN</name>
<dbReference type="Proteomes" id="UP000003835">
    <property type="component" value="Unassembled WGS sequence"/>
</dbReference>
<accession>B4VJV9</accession>
<keyword evidence="1" id="KW-1133">Transmembrane helix</keyword>
<evidence type="ECO:0000313" key="2">
    <source>
        <dbReference type="EMBL" id="EDX77750.1"/>
    </source>
</evidence>
<dbReference type="HOGENOM" id="CLU_2988821_0_0_3"/>
<reference evidence="2 3" key="1">
    <citation type="submission" date="2008-07" db="EMBL/GenBank/DDBJ databases">
        <authorList>
            <person name="Tandeau de Marsac N."/>
            <person name="Ferriera S."/>
            <person name="Johnson J."/>
            <person name="Kravitz S."/>
            <person name="Beeson K."/>
            <person name="Sutton G."/>
            <person name="Rogers Y.-H."/>
            <person name="Friedman R."/>
            <person name="Frazier M."/>
            <person name="Venter J.C."/>
        </authorList>
    </citation>
    <scope>NUCLEOTIDE SEQUENCE [LARGE SCALE GENOMIC DNA]</scope>
    <source>
        <strain evidence="2 3">PCC 7420</strain>
    </source>
</reference>
<gene>
    <name evidence="2" type="ORF">MC7420_3074</name>
</gene>
<dbReference type="EMBL" id="DS989843">
    <property type="protein sequence ID" value="EDX77750.1"/>
    <property type="molecule type" value="Genomic_DNA"/>
</dbReference>
<evidence type="ECO:0000313" key="3">
    <source>
        <dbReference type="Proteomes" id="UP000003835"/>
    </source>
</evidence>
<proteinExistence type="predicted"/>
<dbReference type="AlphaFoldDB" id="B4VJV9"/>
<protein>
    <submittedName>
        <fullName evidence="2">Uncharacterized protein</fullName>
    </submittedName>
</protein>
<evidence type="ECO:0000256" key="1">
    <source>
        <dbReference type="SAM" id="Phobius"/>
    </source>
</evidence>
<sequence>MTGGGLSHWSLVIGHWSLVIGHWSLVIGHWSFGHLVICHLVRAGFAAKLRKTINISP</sequence>
<keyword evidence="1" id="KW-0812">Transmembrane</keyword>
<dbReference type="STRING" id="118168.MC7420_3074"/>
<keyword evidence="1" id="KW-0472">Membrane</keyword>